<evidence type="ECO:0000313" key="11">
    <source>
        <dbReference type="Proteomes" id="UP000076969"/>
    </source>
</evidence>
<evidence type="ECO:0000259" key="9">
    <source>
        <dbReference type="Pfam" id="PF01855"/>
    </source>
</evidence>
<dbReference type="Gene3D" id="3.40.920.10">
    <property type="entry name" value="Pyruvate-ferredoxin oxidoreductase, PFOR, domain III"/>
    <property type="match status" value="1"/>
</dbReference>
<comment type="catalytic activity">
    <reaction evidence="2">
        <text>2 oxidized [2Fe-2S]-[ferredoxin] + 2-oxoglutarate + CoA = succinyl-CoA + 2 reduced [2Fe-2S]-[ferredoxin] + CO2 + H(+)</text>
        <dbReference type="Rhea" id="RHEA:17297"/>
        <dbReference type="Rhea" id="RHEA-COMP:10000"/>
        <dbReference type="Rhea" id="RHEA-COMP:10001"/>
        <dbReference type="ChEBI" id="CHEBI:15378"/>
        <dbReference type="ChEBI" id="CHEBI:16526"/>
        <dbReference type="ChEBI" id="CHEBI:16810"/>
        <dbReference type="ChEBI" id="CHEBI:33737"/>
        <dbReference type="ChEBI" id="CHEBI:33738"/>
        <dbReference type="ChEBI" id="CHEBI:57287"/>
        <dbReference type="ChEBI" id="CHEBI:57292"/>
        <dbReference type="EC" id="1.2.7.3"/>
    </reaction>
</comment>
<dbReference type="EMBL" id="CP015520">
    <property type="protein sequence ID" value="ANF23533.1"/>
    <property type="molecule type" value="Genomic_DNA"/>
</dbReference>
<dbReference type="GO" id="GO:0006082">
    <property type="term" value="P:organic acid metabolic process"/>
    <property type="evidence" value="ECO:0007669"/>
    <property type="project" value="UniProtKB-ARBA"/>
</dbReference>
<comment type="subunit">
    <text evidence="3">Heterotetramer of the KorA, KorB, KorC and KorD subunits.</text>
</comment>
<dbReference type="InterPro" id="IPR029061">
    <property type="entry name" value="THDP-binding"/>
</dbReference>
<sequence length="570" mass="63296">MVEFQEDLSVVLGGAAGQGIQTVEEILTRTLKFSGYNVYANKEYMSRVRGGINTTEIRVSSKRVRAFVKKINILIPFKRGVLPWVKERISESTVVIGEKENVEEEFLEKIHFIEVPLTKMALDVGSQLYINTIAAGIVVGIFRGEFSAVEEYLKERFGSKGENVVQKNIEAVKKGYELGLKLLEEGAVKVEVQRNENARNEILLSGAEAVALGALAGGMNFLSFYPMSPSTGVAVFAAQHAEDFGIVVEQAEDEISAINMALGAWYAGARTMVTTSGGGFTMMTEALSLAGMAENPIVIHLAQRPGPATGLPTRTIQGDLNLVLHAGHGDFPRIILAPGNIEEAFYLSAEAFNLTDRYQVPVIILTDQYLMDTYYNLPEFELDKVKVEKYIVEAKPGYRRYELTEDGISPRAIPGYGEDVVVANGNEHDEWGDITEDAELTVRMQEKRAIRKLETIRKNAPLPRLIGREDAKYIIVTWGSTLHIVEEAIEKPGRDDVALLHFSWLYPLNPETKKFFEGKTIIAVELNVTGQFAELLKKELGVEVHHRVLKYDGRPFSVEKVLDGLRGVVE</sequence>
<dbReference type="Gene3D" id="3.40.50.970">
    <property type="match status" value="1"/>
</dbReference>
<proteinExistence type="predicted"/>
<protein>
    <recommendedName>
        <fullName evidence="5">2-oxoglutarate synthase subunit KorA</fullName>
        <ecNumber evidence="4">1.2.7.3</ecNumber>
    </recommendedName>
    <alternativeName>
        <fullName evidence="7">2-ketoglutarate oxidoreductase alpha chain</fullName>
    </alternativeName>
    <alternativeName>
        <fullName evidence="6">2-oxoglutarate-ferredoxin oxidoreductase subunit alpha</fullName>
    </alternativeName>
</protein>
<dbReference type="EC" id="1.2.7.3" evidence="4"/>
<feature type="domain" description="Pyruvate/ketoisovalerate oxidoreductase catalytic" evidence="8">
    <location>
        <begin position="16"/>
        <end position="177"/>
    </location>
</feature>
<dbReference type="STRING" id="1712654.A7C91_10485"/>
<dbReference type="AlphaFoldDB" id="A0A172WJ98"/>
<evidence type="ECO:0000256" key="3">
    <source>
        <dbReference type="ARBA" id="ARBA00064882"/>
    </source>
</evidence>
<dbReference type="PANTHER" id="PTHR32154:SF20">
    <property type="entry name" value="2-OXOGLUTARATE OXIDOREDUCTASE SUBUNIT KORA"/>
    <property type="match status" value="1"/>
</dbReference>
<dbReference type="SUPFAM" id="SSF52518">
    <property type="entry name" value="Thiamin diphosphate-binding fold (THDP-binding)"/>
    <property type="match status" value="1"/>
</dbReference>
<evidence type="ECO:0000259" key="8">
    <source>
        <dbReference type="Pfam" id="PF01558"/>
    </source>
</evidence>
<evidence type="ECO:0000256" key="6">
    <source>
        <dbReference type="ARBA" id="ARBA00076968"/>
    </source>
</evidence>
<reference evidence="11" key="1">
    <citation type="journal article" date="2016" name="Syst. Appl. Microbiol.">
        <title>Thermococcus piezophilus sp. nov., a novel hyperthermophilic and piezophilic archaeon with a broad pressure range for growth, isolated from a deepest hydrothermal vent at the Mid-Cayman Rise.</title>
        <authorList>
            <person name="Dalmasso C."/>
            <person name="Oger P."/>
            <person name="Selva G."/>
            <person name="Courtine D."/>
            <person name="L'Haridon S."/>
            <person name="Garlaschelli A."/>
            <person name="Roussel E."/>
            <person name="Miyazaki J."/>
            <person name="Reveillaud J."/>
            <person name="Jebbar M."/>
            <person name="Takai K."/>
            <person name="Maignien L."/>
            <person name="Alain K."/>
        </authorList>
    </citation>
    <scope>NUCLEOTIDE SEQUENCE [LARGE SCALE GENOMIC DNA]</scope>
    <source>
        <strain evidence="11">CDGS</strain>
    </source>
</reference>
<dbReference type="RefSeq" id="WP_068667287.1">
    <property type="nucleotide sequence ID" value="NZ_CP015520.1"/>
</dbReference>
<dbReference type="KEGG" id="tpie:A7C91_10485"/>
<dbReference type="PANTHER" id="PTHR32154">
    <property type="entry name" value="PYRUVATE-FLAVODOXIN OXIDOREDUCTASE-RELATED"/>
    <property type="match status" value="1"/>
</dbReference>
<evidence type="ECO:0000256" key="2">
    <source>
        <dbReference type="ARBA" id="ARBA00052359"/>
    </source>
</evidence>
<dbReference type="Proteomes" id="UP000076969">
    <property type="component" value="Chromosome"/>
</dbReference>
<evidence type="ECO:0000313" key="10">
    <source>
        <dbReference type="EMBL" id="ANF23533.1"/>
    </source>
</evidence>
<feature type="domain" description="Pyruvate flavodoxin/ferredoxin oxidoreductase pyrimidine binding" evidence="9">
    <location>
        <begin position="213"/>
        <end position="444"/>
    </location>
</feature>
<dbReference type="FunFam" id="3.40.50.970:FF:000022">
    <property type="entry name" value="2-oxoglutarate ferredoxin oxidoreductase alpha subunit"/>
    <property type="match status" value="1"/>
</dbReference>
<dbReference type="Pfam" id="PF01855">
    <property type="entry name" value="POR_N"/>
    <property type="match status" value="1"/>
</dbReference>
<keyword evidence="11" id="KW-1185">Reference proteome</keyword>
<evidence type="ECO:0000256" key="4">
    <source>
        <dbReference type="ARBA" id="ARBA00066947"/>
    </source>
</evidence>
<dbReference type="Pfam" id="PF01558">
    <property type="entry name" value="POR"/>
    <property type="match status" value="1"/>
</dbReference>
<organism evidence="10 11">
    <name type="scientific">Thermococcus piezophilus</name>
    <dbReference type="NCBI Taxonomy" id="1712654"/>
    <lineage>
        <taxon>Archaea</taxon>
        <taxon>Methanobacteriati</taxon>
        <taxon>Methanobacteriota</taxon>
        <taxon>Thermococci</taxon>
        <taxon>Thermococcales</taxon>
        <taxon>Thermococcaceae</taxon>
        <taxon>Thermococcus</taxon>
    </lineage>
</organism>
<dbReference type="SUPFAM" id="SSF52922">
    <property type="entry name" value="TK C-terminal domain-like"/>
    <property type="match status" value="1"/>
</dbReference>
<dbReference type="SUPFAM" id="SSF53323">
    <property type="entry name" value="Pyruvate-ferredoxin oxidoreductase, PFOR, domain III"/>
    <property type="match status" value="1"/>
</dbReference>
<gene>
    <name evidence="10" type="ORF">A7C91_10485</name>
</gene>
<dbReference type="InterPro" id="IPR019752">
    <property type="entry name" value="Pyrv/ketoisovalerate_OxRed_cat"/>
</dbReference>
<dbReference type="OrthoDB" id="31112at2157"/>
<dbReference type="GeneID" id="28496625"/>
<evidence type="ECO:0000256" key="1">
    <source>
        <dbReference type="ARBA" id="ARBA00023002"/>
    </source>
</evidence>
<dbReference type="InterPro" id="IPR050722">
    <property type="entry name" value="Pyruvate:ferred/Flavod_OxRd"/>
</dbReference>
<dbReference type="FunFam" id="3.40.920.10:FF:000003">
    <property type="entry name" value="Pyruvate ferredoxin oxidoreductase, alpha subunit"/>
    <property type="match status" value="1"/>
</dbReference>
<dbReference type="CDD" id="cd07034">
    <property type="entry name" value="TPP_PYR_PFOR_IOR-alpha_like"/>
    <property type="match status" value="1"/>
</dbReference>
<dbReference type="GO" id="GO:0044272">
    <property type="term" value="P:sulfur compound biosynthetic process"/>
    <property type="evidence" value="ECO:0007669"/>
    <property type="project" value="UniProtKB-ARBA"/>
</dbReference>
<dbReference type="InterPro" id="IPR002880">
    <property type="entry name" value="Pyrv_Fd/Flavodoxin_OxRdtase_N"/>
</dbReference>
<dbReference type="InterPro" id="IPR022367">
    <property type="entry name" value="2-oxoacid/accept_OxRdtase_asu"/>
</dbReference>
<dbReference type="GO" id="GO:0006979">
    <property type="term" value="P:response to oxidative stress"/>
    <property type="evidence" value="ECO:0007669"/>
    <property type="project" value="TreeGrafter"/>
</dbReference>
<dbReference type="GO" id="GO:0047553">
    <property type="term" value="F:2-oxoglutarate synthase activity"/>
    <property type="evidence" value="ECO:0007669"/>
    <property type="project" value="UniProtKB-EC"/>
</dbReference>
<keyword evidence="1" id="KW-0560">Oxidoreductase</keyword>
<name>A0A172WJ98_9EURY</name>
<evidence type="ECO:0000256" key="5">
    <source>
        <dbReference type="ARBA" id="ARBA00071398"/>
    </source>
</evidence>
<dbReference type="InterPro" id="IPR009014">
    <property type="entry name" value="Transketo_C/PFOR_II"/>
</dbReference>
<dbReference type="Gene3D" id="3.40.50.920">
    <property type="match status" value="1"/>
</dbReference>
<evidence type="ECO:0000256" key="7">
    <source>
        <dbReference type="ARBA" id="ARBA00079587"/>
    </source>
</evidence>
<dbReference type="NCBIfam" id="TIGR03710">
    <property type="entry name" value="OAFO_sf"/>
    <property type="match status" value="1"/>
</dbReference>
<accession>A0A172WJ98</accession>
<dbReference type="InterPro" id="IPR002869">
    <property type="entry name" value="Pyrv_flavodox_OxRed_cen"/>
</dbReference>